<reference evidence="2" key="1">
    <citation type="submission" date="2017-09" db="EMBL/GenBank/DDBJ databases">
        <title>Depth-based differentiation of microbial function through sediment-hosted aquifers and enrichment of novel symbionts in the deep terrestrial subsurface.</title>
        <authorList>
            <person name="Probst A.J."/>
            <person name="Ladd B."/>
            <person name="Jarett J.K."/>
            <person name="Geller-Mcgrath D.E."/>
            <person name="Sieber C.M.K."/>
            <person name="Emerson J.B."/>
            <person name="Anantharaman K."/>
            <person name="Thomas B.C."/>
            <person name="Malmstrom R."/>
            <person name="Stieglmeier M."/>
            <person name="Klingl A."/>
            <person name="Woyke T."/>
            <person name="Ryan C.M."/>
            <person name="Banfield J.F."/>
        </authorList>
    </citation>
    <scope>NUCLEOTIDE SEQUENCE [LARGE SCALE GENOMIC DNA]</scope>
</reference>
<comment type="caution">
    <text evidence="1">The sequence shown here is derived from an EMBL/GenBank/DDBJ whole genome shotgun (WGS) entry which is preliminary data.</text>
</comment>
<accession>A0A2H0UL62</accession>
<name>A0A2H0UL62_9BACT</name>
<evidence type="ECO:0000313" key="2">
    <source>
        <dbReference type="Proteomes" id="UP000229526"/>
    </source>
</evidence>
<sequence>MRLGFLISETGGNGSHYKATWPSTQKAVIIEYKLPKQTLKYLIKEIEDITEGGVTWEKIRENL</sequence>
<evidence type="ECO:0000313" key="1">
    <source>
        <dbReference type="EMBL" id="PIR87147.1"/>
    </source>
</evidence>
<dbReference type="AlphaFoldDB" id="A0A2H0UL62"/>
<organism evidence="1 2">
    <name type="scientific">Candidatus Harrisonbacteria bacterium CG10_big_fil_rev_8_21_14_0_10_49_15</name>
    <dbReference type="NCBI Taxonomy" id="1974587"/>
    <lineage>
        <taxon>Bacteria</taxon>
        <taxon>Candidatus Harrisoniibacteriota</taxon>
    </lineage>
</organism>
<dbReference type="EMBL" id="PFBD01000018">
    <property type="protein sequence ID" value="PIR87147.1"/>
    <property type="molecule type" value="Genomic_DNA"/>
</dbReference>
<gene>
    <name evidence="1" type="ORF">COU11_01885</name>
</gene>
<protein>
    <submittedName>
        <fullName evidence="1">Uncharacterized protein</fullName>
    </submittedName>
</protein>
<dbReference type="Proteomes" id="UP000229526">
    <property type="component" value="Unassembled WGS sequence"/>
</dbReference>
<proteinExistence type="predicted"/>